<dbReference type="EMBL" id="JAAVNE010000022">
    <property type="protein sequence ID" value="NKC32077.1"/>
    <property type="molecule type" value="Genomic_DNA"/>
</dbReference>
<gene>
    <name evidence="2" type="ORF">HEQ75_14525</name>
</gene>
<proteinExistence type="predicted"/>
<keyword evidence="2" id="KW-0808">Transferase</keyword>
<protein>
    <submittedName>
        <fullName evidence="2">Polysaccharide pyruvyl transferase family protein</fullName>
    </submittedName>
</protein>
<evidence type="ECO:0000313" key="2">
    <source>
        <dbReference type="EMBL" id="NKC32077.1"/>
    </source>
</evidence>
<name>A0ABX1E994_9PROT</name>
<dbReference type="InterPro" id="IPR007345">
    <property type="entry name" value="Polysacch_pyruvyl_Trfase"/>
</dbReference>
<keyword evidence="3" id="KW-1185">Reference proteome</keyword>
<dbReference type="Pfam" id="PF04230">
    <property type="entry name" value="PS_pyruv_trans"/>
    <property type="match status" value="1"/>
</dbReference>
<accession>A0ABX1E994</accession>
<feature type="domain" description="Polysaccharide pyruvyl transferase" evidence="1">
    <location>
        <begin position="22"/>
        <end position="246"/>
    </location>
</feature>
<dbReference type="PANTHER" id="PTHR36836">
    <property type="entry name" value="COLANIC ACID BIOSYNTHESIS PROTEIN WCAK"/>
    <property type="match status" value="1"/>
</dbReference>
<dbReference type="RefSeq" id="WP_168031787.1">
    <property type="nucleotide sequence ID" value="NZ_JAAVNE010000022.1"/>
</dbReference>
<evidence type="ECO:0000313" key="3">
    <source>
        <dbReference type="Proteomes" id="UP000787635"/>
    </source>
</evidence>
<reference evidence="2 3" key="1">
    <citation type="submission" date="2020-03" db="EMBL/GenBank/DDBJ databases">
        <title>Roseomonas selenitidurans sp. nov. isolated from urban soil.</title>
        <authorList>
            <person name="Liu H."/>
        </authorList>
    </citation>
    <scope>NUCLEOTIDE SEQUENCE [LARGE SCALE GENOMIC DNA]</scope>
    <source>
        <strain evidence="2 3">BU-1</strain>
    </source>
</reference>
<dbReference type="Proteomes" id="UP000787635">
    <property type="component" value="Unassembled WGS sequence"/>
</dbReference>
<comment type="caution">
    <text evidence="2">The sequence shown here is derived from an EMBL/GenBank/DDBJ whole genome shotgun (WGS) entry which is preliminary data.</text>
</comment>
<evidence type="ECO:0000259" key="1">
    <source>
        <dbReference type="Pfam" id="PF04230"/>
    </source>
</evidence>
<organism evidence="2 3">
    <name type="scientific">Falsiroseomonas selenitidurans</name>
    <dbReference type="NCBI Taxonomy" id="2716335"/>
    <lineage>
        <taxon>Bacteria</taxon>
        <taxon>Pseudomonadati</taxon>
        <taxon>Pseudomonadota</taxon>
        <taxon>Alphaproteobacteria</taxon>
        <taxon>Acetobacterales</taxon>
        <taxon>Roseomonadaceae</taxon>
        <taxon>Falsiroseomonas</taxon>
    </lineage>
</organism>
<dbReference type="PANTHER" id="PTHR36836:SF1">
    <property type="entry name" value="COLANIC ACID BIOSYNTHESIS PROTEIN WCAK"/>
    <property type="match status" value="1"/>
</dbReference>
<sequence>MPETDGNARSVMLVNDTRPDRHYGCQAVVEGLLVFLARAGLRIPSFHPVGKPWTADPTFHERIAQVSAVVVNGEGSIHHSNARAQALAQIGSLCRQTLRVPSILLNATLEANDARVYTHLAQYDLVQVRDRQSFAELAAFGLAKPLYCPDFSMYHDFASARTVPPSEPPARIGVTDSILPKVSAQLQTMKTDKGFVACDIRIPPNQPTTIYDYAARMAGLDLLVTGRYHAVCFAINTGTPFVAIESNTKKISNLLQDVFGDTRRVIQPEAVSGLRVEEYAGWSAKEADDLARFAQERPKHYAALAQAVAETARRAKAA</sequence>
<dbReference type="GO" id="GO:0016740">
    <property type="term" value="F:transferase activity"/>
    <property type="evidence" value="ECO:0007669"/>
    <property type="project" value="UniProtKB-KW"/>
</dbReference>